<dbReference type="Pfam" id="PF13519">
    <property type="entry name" value="VWA_2"/>
    <property type="match status" value="1"/>
</dbReference>
<evidence type="ECO:0000313" key="3">
    <source>
        <dbReference type="EMBL" id="BCD97394.1"/>
    </source>
</evidence>
<dbReference type="Gene3D" id="3.40.50.410">
    <property type="entry name" value="von Willebrand factor, type A domain"/>
    <property type="match status" value="1"/>
</dbReference>
<dbReference type="Proteomes" id="UP001320119">
    <property type="component" value="Chromosome"/>
</dbReference>
<feature type="region of interest" description="Disordered" evidence="1">
    <location>
        <begin position="46"/>
        <end position="83"/>
    </location>
</feature>
<feature type="domain" description="VWFA" evidence="2">
    <location>
        <begin position="189"/>
        <end position="377"/>
    </location>
</feature>
<gene>
    <name evidence="3" type="ORF">MARGE09_P1595</name>
</gene>
<reference evidence="3 4" key="1">
    <citation type="journal article" date="2022" name="IScience">
        <title>An ultrasensitive nanofiber-based assay for enzymatic hydrolysis and deep-sea microbial degradation of cellulose.</title>
        <authorList>
            <person name="Tsudome M."/>
            <person name="Tachioka M."/>
            <person name="Miyazaki M."/>
            <person name="Uchimura K."/>
            <person name="Tsuda M."/>
            <person name="Takaki Y."/>
            <person name="Deguchi S."/>
        </authorList>
    </citation>
    <scope>NUCLEOTIDE SEQUENCE [LARGE SCALE GENOMIC DNA]</scope>
    <source>
        <strain evidence="3 4">GE09</strain>
    </source>
</reference>
<dbReference type="SMART" id="SM00327">
    <property type="entry name" value="VWA"/>
    <property type="match status" value="1"/>
</dbReference>
<dbReference type="InterPro" id="IPR036465">
    <property type="entry name" value="vWFA_dom_sf"/>
</dbReference>
<evidence type="ECO:0000313" key="4">
    <source>
        <dbReference type="Proteomes" id="UP001320119"/>
    </source>
</evidence>
<sequence>MFTSKHPLKQPRLQRPQLQQPLLKHCALALLLATLPFTLVACGSGGGDAKDPQAVNPSDTHPGLRPLPEVGETAPDPSENSSALPAATTSFFFSYDESGSTASRDLTFAALADGKAPQRSWGRPYEYLNAESFDHFDLTMAAPFNVSMGLYKASTGEIPVGRSVNGSVYALGINLTGPTLTHAERDNVALTLLVDISGSMTMPYSDAAHGEIYTRLDVVKEGLFRLLTQLKEGDILSLVTFERSAKTVIDRWVYQDDDNSFFNAIASLKATGSTNLDRGIDEAYSAANALFDPEKSNRVIILTDANANTGEVDPAVIAQSTVINDAEGIHFSGIGIGEGFDDRFLNELTDIGKGTYTAMITPNDAQRIFADNFMRFLSPAVKNVKFQLTYPQALNQFYSAAEDISTDAGEVSSINFSYNSEQFFLELFEGAGFLSPELEISLGISFTDAQGEDQQLTITKTLEQLRAVGEDEIKSAVTVTTLAQLVAGQVTCTEVMSSSLYEQDIRTYTFEKYKQGVKDFCLAN</sequence>
<accession>A0AAN1WGZ6</accession>
<evidence type="ECO:0000256" key="1">
    <source>
        <dbReference type="SAM" id="MobiDB-lite"/>
    </source>
</evidence>
<organism evidence="3 4">
    <name type="scientific">Marinagarivorans cellulosilyticus</name>
    <dbReference type="NCBI Taxonomy" id="2721545"/>
    <lineage>
        <taxon>Bacteria</taxon>
        <taxon>Pseudomonadati</taxon>
        <taxon>Pseudomonadota</taxon>
        <taxon>Gammaproteobacteria</taxon>
        <taxon>Cellvibrionales</taxon>
        <taxon>Cellvibrionaceae</taxon>
        <taxon>Marinagarivorans</taxon>
    </lineage>
</organism>
<name>A0AAN1WGZ6_9GAMM</name>
<dbReference type="AlphaFoldDB" id="A0AAN1WGZ6"/>
<dbReference type="PANTHER" id="PTHR10579">
    <property type="entry name" value="CALCIUM-ACTIVATED CHLORIDE CHANNEL REGULATOR"/>
    <property type="match status" value="1"/>
</dbReference>
<dbReference type="InterPro" id="IPR002035">
    <property type="entry name" value="VWF_A"/>
</dbReference>
<dbReference type="InterPro" id="IPR051266">
    <property type="entry name" value="CLCR"/>
</dbReference>
<dbReference type="PROSITE" id="PS50234">
    <property type="entry name" value="VWFA"/>
    <property type="match status" value="1"/>
</dbReference>
<proteinExistence type="predicted"/>
<dbReference type="RefSeq" id="WP_236986865.1">
    <property type="nucleotide sequence ID" value="NZ_AP023086.1"/>
</dbReference>
<dbReference type="EMBL" id="AP023086">
    <property type="protein sequence ID" value="BCD97394.1"/>
    <property type="molecule type" value="Genomic_DNA"/>
</dbReference>
<protein>
    <submittedName>
        <fullName evidence="3">Ca-activated chloride channel homolog</fullName>
    </submittedName>
</protein>
<dbReference type="KEGG" id="marq:MARGE09_P1595"/>
<dbReference type="SUPFAM" id="SSF53300">
    <property type="entry name" value="vWA-like"/>
    <property type="match status" value="1"/>
</dbReference>
<dbReference type="PANTHER" id="PTHR10579:SF43">
    <property type="entry name" value="ZINC FINGER (C3HC4-TYPE RING FINGER) FAMILY PROTEIN"/>
    <property type="match status" value="1"/>
</dbReference>
<evidence type="ECO:0000259" key="2">
    <source>
        <dbReference type="PROSITE" id="PS50234"/>
    </source>
</evidence>
<keyword evidence="4" id="KW-1185">Reference proteome</keyword>